<dbReference type="SMART" id="SM00420">
    <property type="entry name" value="HTH_DEOR"/>
    <property type="match status" value="1"/>
</dbReference>
<dbReference type="PROSITE" id="PS51000">
    <property type="entry name" value="HTH_DEOR_2"/>
    <property type="match status" value="1"/>
</dbReference>
<dbReference type="InterPro" id="IPR036390">
    <property type="entry name" value="WH_DNA-bd_sf"/>
</dbReference>
<dbReference type="InterPro" id="IPR014036">
    <property type="entry name" value="DeoR-like_C"/>
</dbReference>
<dbReference type="Pfam" id="PF00455">
    <property type="entry name" value="DeoRC"/>
    <property type="match status" value="1"/>
</dbReference>
<evidence type="ECO:0000259" key="4">
    <source>
        <dbReference type="PROSITE" id="PS51000"/>
    </source>
</evidence>
<proteinExistence type="predicted"/>
<keyword evidence="2" id="KW-0805">Transcription regulation</keyword>
<dbReference type="InterPro" id="IPR036388">
    <property type="entry name" value="WH-like_DNA-bd_sf"/>
</dbReference>
<keyword evidence="1" id="KW-0678">Repressor</keyword>
<dbReference type="Pfam" id="PF08220">
    <property type="entry name" value="HTH_DeoR"/>
    <property type="match status" value="1"/>
</dbReference>
<sequence length="255" mass="28773">MQFSLGMLKDERQHWILDKLSADKKVSLVALSQELDVSYDSIRRDVIELEERGLLKKVHGGAISNSYLPMRVRQAMGIPNSEISIIAQKAQRLFHNGQIVMMDGGTTNLYIAEQLPRTLELTIITNSPPLAISLANHPSVEVILLGGSFHKRYQITMGSETAAQLRHFKADLYFMGVVGIHPTAGLTIRHYEESQLKRQMMAVSGKTVVCTTFEKINNVEAYQVCRFEDIDTLLYSTSTILPETKGWPRHKVEFI</sequence>
<dbReference type="AlphaFoldDB" id="A0A4R4JYE5"/>
<dbReference type="OrthoDB" id="9797223at2"/>
<evidence type="ECO:0000256" key="1">
    <source>
        <dbReference type="ARBA" id="ARBA00022491"/>
    </source>
</evidence>
<dbReference type="Proteomes" id="UP000295706">
    <property type="component" value="Unassembled WGS sequence"/>
</dbReference>
<protein>
    <submittedName>
        <fullName evidence="5">DeoR/GlpR transcriptional regulator</fullName>
    </submittedName>
</protein>
<dbReference type="SMART" id="SM01134">
    <property type="entry name" value="DeoRC"/>
    <property type="match status" value="1"/>
</dbReference>
<dbReference type="PRINTS" id="PR00037">
    <property type="entry name" value="HTHLACR"/>
</dbReference>
<evidence type="ECO:0000256" key="2">
    <source>
        <dbReference type="ARBA" id="ARBA00023015"/>
    </source>
</evidence>
<gene>
    <name evidence="5" type="ORF">EZE20_22110</name>
</gene>
<dbReference type="Gene3D" id="1.10.10.10">
    <property type="entry name" value="Winged helix-like DNA-binding domain superfamily/Winged helix DNA-binding domain"/>
    <property type="match status" value="1"/>
</dbReference>
<keyword evidence="6" id="KW-1185">Reference proteome</keyword>
<name>A0A4R4JYE5_9BACT</name>
<dbReference type="SUPFAM" id="SSF100950">
    <property type="entry name" value="NagB/RpiA/CoA transferase-like"/>
    <property type="match status" value="1"/>
</dbReference>
<dbReference type="PANTHER" id="PTHR30363:SF4">
    <property type="entry name" value="GLYCEROL-3-PHOSPHATE REGULON REPRESSOR"/>
    <property type="match status" value="1"/>
</dbReference>
<evidence type="ECO:0000256" key="3">
    <source>
        <dbReference type="ARBA" id="ARBA00023163"/>
    </source>
</evidence>
<dbReference type="InterPro" id="IPR050313">
    <property type="entry name" value="Carb_Metab_HTH_regulators"/>
</dbReference>
<keyword evidence="3" id="KW-0804">Transcription</keyword>
<comment type="caution">
    <text evidence="5">The sequence shown here is derived from an EMBL/GenBank/DDBJ whole genome shotgun (WGS) entry which is preliminary data.</text>
</comment>
<dbReference type="PANTHER" id="PTHR30363">
    <property type="entry name" value="HTH-TYPE TRANSCRIPTIONAL REGULATOR SRLR-RELATED"/>
    <property type="match status" value="1"/>
</dbReference>
<dbReference type="SUPFAM" id="SSF46785">
    <property type="entry name" value="Winged helix' DNA-binding domain"/>
    <property type="match status" value="1"/>
</dbReference>
<dbReference type="Gene3D" id="3.40.50.1360">
    <property type="match status" value="1"/>
</dbReference>
<dbReference type="RefSeq" id="WP_132121851.1">
    <property type="nucleotide sequence ID" value="NZ_SMJU01000019.1"/>
</dbReference>
<organism evidence="5 6">
    <name type="scientific">Arundinibacter roseus</name>
    <dbReference type="NCBI Taxonomy" id="2070510"/>
    <lineage>
        <taxon>Bacteria</taxon>
        <taxon>Pseudomonadati</taxon>
        <taxon>Bacteroidota</taxon>
        <taxon>Cytophagia</taxon>
        <taxon>Cytophagales</taxon>
        <taxon>Spirosomataceae</taxon>
        <taxon>Arundinibacter</taxon>
    </lineage>
</organism>
<dbReference type="InterPro" id="IPR037171">
    <property type="entry name" value="NagB/RpiA_transferase-like"/>
</dbReference>
<evidence type="ECO:0000313" key="6">
    <source>
        <dbReference type="Proteomes" id="UP000295706"/>
    </source>
</evidence>
<reference evidence="5 6" key="1">
    <citation type="submission" date="2019-02" db="EMBL/GenBank/DDBJ databases">
        <title>Arundinibacter roseus gen. nov., sp. nov., a new member of the family Cytophagaceae.</title>
        <authorList>
            <person name="Szuroczki S."/>
            <person name="Khayer B."/>
            <person name="Sproer C."/>
            <person name="Toumi M."/>
            <person name="Szabo A."/>
            <person name="Felfoldi T."/>
            <person name="Schumann P."/>
            <person name="Toth E."/>
        </authorList>
    </citation>
    <scope>NUCLEOTIDE SEQUENCE [LARGE SCALE GENOMIC DNA]</scope>
    <source>
        <strain evidence="5 6">DMA-k-7a</strain>
    </source>
</reference>
<dbReference type="GO" id="GO:0003700">
    <property type="term" value="F:DNA-binding transcription factor activity"/>
    <property type="evidence" value="ECO:0007669"/>
    <property type="project" value="InterPro"/>
</dbReference>
<dbReference type="EMBL" id="SMJU01000019">
    <property type="protein sequence ID" value="TDB59848.1"/>
    <property type="molecule type" value="Genomic_DNA"/>
</dbReference>
<accession>A0A4R4JYE5</accession>
<feature type="domain" description="HTH deoR-type" evidence="4">
    <location>
        <begin position="9"/>
        <end position="64"/>
    </location>
</feature>
<evidence type="ECO:0000313" key="5">
    <source>
        <dbReference type="EMBL" id="TDB59848.1"/>
    </source>
</evidence>
<dbReference type="InterPro" id="IPR001034">
    <property type="entry name" value="DeoR_HTH"/>
</dbReference>